<feature type="compositionally biased region" description="Basic and acidic residues" evidence="1">
    <location>
        <begin position="1"/>
        <end position="10"/>
    </location>
</feature>
<comment type="caution">
    <text evidence="2">The sequence shown here is derived from an EMBL/GenBank/DDBJ whole genome shotgun (WGS) entry which is preliminary data.</text>
</comment>
<dbReference type="EMBL" id="BARU01046889">
    <property type="protein sequence ID" value="GAH94469.1"/>
    <property type="molecule type" value="Genomic_DNA"/>
</dbReference>
<feature type="compositionally biased region" description="Basic residues" evidence="1">
    <location>
        <begin position="19"/>
        <end position="29"/>
    </location>
</feature>
<evidence type="ECO:0000313" key="2">
    <source>
        <dbReference type="EMBL" id="GAH94469.1"/>
    </source>
</evidence>
<organism evidence="2">
    <name type="scientific">marine sediment metagenome</name>
    <dbReference type="NCBI Taxonomy" id="412755"/>
    <lineage>
        <taxon>unclassified sequences</taxon>
        <taxon>metagenomes</taxon>
        <taxon>ecological metagenomes</taxon>
    </lineage>
</organism>
<sequence length="29" mass="3334">GDLPIKKPAEGRIPAGTRRAYRAFRNHRE</sequence>
<evidence type="ECO:0000256" key="1">
    <source>
        <dbReference type="SAM" id="MobiDB-lite"/>
    </source>
</evidence>
<protein>
    <submittedName>
        <fullName evidence="2">Uncharacterized protein</fullName>
    </submittedName>
</protein>
<dbReference type="AlphaFoldDB" id="X1KWE9"/>
<accession>X1KWE9</accession>
<reference evidence="2" key="1">
    <citation type="journal article" date="2014" name="Front. Microbiol.">
        <title>High frequency of phylogenetically diverse reductive dehalogenase-homologous genes in deep subseafloor sedimentary metagenomes.</title>
        <authorList>
            <person name="Kawai M."/>
            <person name="Futagami T."/>
            <person name="Toyoda A."/>
            <person name="Takaki Y."/>
            <person name="Nishi S."/>
            <person name="Hori S."/>
            <person name="Arai W."/>
            <person name="Tsubouchi T."/>
            <person name="Morono Y."/>
            <person name="Uchiyama I."/>
            <person name="Ito T."/>
            <person name="Fujiyama A."/>
            <person name="Inagaki F."/>
            <person name="Takami H."/>
        </authorList>
    </citation>
    <scope>NUCLEOTIDE SEQUENCE</scope>
    <source>
        <strain evidence="2">Expedition CK06-06</strain>
    </source>
</reference>
<proteinExistence type="predicted"/>
<feature type="region of interest" description="Disordered" evidence="1">
    <location>
        <begin position="1"/>
        <end position="29"/>
    </location>
</feature>
<gene>
    <name evidence="2" type="ORF">S03H2_70519</name>
</gene>
<feature type="non-terminal residue" evidence="2">
    <location>
        <position position="1"/>
    </location>
</feature>
<name>X1KWE9_9ZZZZ</name>